<keyword evidence="2" id="KW-1185">Reference proteome</keyword>
<comment type="caution">
    <text evidence="1">The sequence shown here is derived from an EMBL/GenBank/DDBJ whole genome shotgun (WGS) entry which is preliminary data.</text>
</comment>
<evidence type="ECO:0000313" key="1">
    <source>
        <dbReference type="EMBL" id="MBW0571218.1"/>
    </source>
</evidence>
<dbReference type="Proteomes" id="UP000765509">
    <property type="component" value="Unassembled WGS sequence"/>
</dbReference>
<dbReference type="AlphaFoldDB" id="A0A9Q3PR98"/>
<dbReference type="OrthoDB" id="5101518at2759"/>
<organism evidence="1 2">
    <name type="scientific">Austropuccinia psidii MF-1</name>
    <dbReference type="NCBI Taxonomy" id="1389203"/>
    <lineage>
        <taxon>Eukaryota</taxon>
        <taxon>Fungi</taxon>
        <taxon>Dikarya</taxon>
        <taxon>Basidiomycota</taxon>
        <taxon>Pucciniomycotina</taxon>
        <taxon>Pucciniomycetes</taxon>
        <taxon>Pucciniales</taxon>
        <taxon>Sphaerophragmiaceae</taxon>
        <taxon>Austropuccinia</taxon>
    </lineage>
</organism>
<protein>
    <submittedName>
        <fullName evidence="1">Uncharacterized protein</fullName>
    </submittedName>
</protein>
<evidence type="ECO:0000313" key="2">
    <source>
        <dbReference type="Proteomes" id="UP000765509"/>
    </source>
</evidence>
<name>A0A9Q3PR98_9BASI</name>
<proteinExistence type="predicted"/>
<gene>
    <name evidence="1" type="ORF">O181_110933</name>
</gene>
<reference evidence="1" key="1">
    <citation type="submission" date="2021-03" db="EMBL/GenBank/DDBJ databases">
        <title>Draft genome sequence of rust myrtle Austropuccinia psidii MF-1, a brazilian biotype.</title>
        <authorList>
            <person name="Quecine M.C."/>
            <person name="Pachon D.M.R."/>
            <person name="Bonatelli M.L."/>
            <person name="Correr F.H."/>
            <person name="Franceschini L.M."/>
            <person name="Leite T.F."/>
            <person name="Margarido G.R.A."/>
            <person name="Almeida C.A."/>
            <person name="Ferrarezi J.A."/>
            <person name="Labate C.A."/>
        </authorList>
    </citation>
    <scope>NUCLEOTIDE SEQUENCE</scope>
    <source>
        <strain evidence="1">MF-1</strain>
    </source>
</reference>
<accession>A0A9Q3PR98</accession>
<sequence>MYISYHQDNYNTWLSLAEFPYNDCDPSSRTINVFHVYGRDPQFDSVDIIQDTPVGNLSTKIQSLQQDVKRELEVAINRSKKYADKSRASPPLFNPGDMVWLSCKNIKSTRPTKKTFCKMVGTFSISEESPHSCLPSQDAISIEVYPANIPYFTLRTSQYIKIPNSHQEPPTPIII</sequence>
<dbReference type="EMBL" id="AVOT02087743">
    <property type="protein sequence ID" value="MBW0571218.1"/>
    <property type="molecule type" value="Genomic_DNA"/>
</dbReference>